<name>A0A6J4U433_9SPHN</name>
<organism evidence="1">
    <name type="scientific">uncultured Sphingosinicella sp</name>
    <dbReference type="NCBI Taxonomy" id="478748"/>
    <lineage>
        <taxon>Bacteria</taxon>
        <taxon>Pseudomonadati</taxon>
        <taxon>Pseudomonadota</taxon>
        <taxon>Alphaproteobacteria</taxon>
        <taxon>Sphingomonadales</taxon>
        <taxon>Sphingosinicellaceae</taxon>
        <taxon>Sphingosinicella</taxon>
        <taxon>environmental samples</taxon>
    </lineage>
</organism>
<feature type="non-terminal residue" evidence="1">
    <location>
        <position position="1"/>
    </location>
</feature>
<gene>
    <name evidence="1" type="ORF">AVDCRST_MAG23-1557</name>
</gene>
<accession>A0A6J4U433</accession>
<dbReference type="EMBL" id="CADCWD010000059">
    <property type="protein sequence ID" value="CAA9538223.1"/>
    <property type="molecule type" value="Genomic_DNA"/>
</dbReference>
<proteinExistence type="predicted"/>
<sequence>AQRSPRQSGFGGLHPLCAGRVHSRRRACRQSLPPQGWCSARL</sequence>
<protein>
    <submittedName>
        <fullName evidence="1">Uncharacterized protein</fullName>
    </submittedName>
</protein>
<evidence type="ECO:0000313" key="1">
    <source>
        <dbReference type="EMBL" id="CAA9538223.1"/>
    </source>
</evidence>
<reference evidence="1" key="1">
    <citation type="submission" date="2020-02" db="EMBL/GenBank/DDBJ databases">
        <authorList>
            <person name="Meier V. D."/>
        </authorList>
    </citation>
    <scope>NUCLEOTIDE SEQUENCE</scope>
    <source>
        <strain evidence="1">AVDCRST_MAG23</strain>
    </source>
</reference>
<dbReference type="AlphaFoldDB" id="A0A6J4U433"/>
<feature type="non-terminal residue" evidence="1">
    <location>
        <position position="42"/>
    </location>
</feature>